<dbReference type="InterPro" id="IPR005828">
    <property type="entry name" value="MFS_sugar_transport-like"/>
</dbReference>
<keyword evidence="7" id="KW-1185">Reference proteome</keyword>
<evidence type="ECO:0000313" key="6">
    <source>
        <dbReference type="EMBL" id="MEQ2314740.1"/>
    </source>
</evidence>
<evidence type="ECO:0000256" key="5">
    <source>
        <dbReference type="SAM" id="Phobius"/>
    </source>
</evidence>
<keyword evidence="3 5" id="KW-1133">Transmembrane helix</keyword>
<proteinExistence type="predicted"/>
<reference evidence="6 7" key="1">
    <citation type="submission" date="2021-06" db="EMBL/GenBank/DDBJ databases">
        <authorList>
            <person name="Palmer J.M."/>
        </authorList>
    </citation>
    <scope>NUCLEOTIDE SEQUENCE [LARGE SCALE GENOMIC DNA]</scope>
    <source>
        <strain evidence="6 7">AS_MEX2019</strain>
        <tissue evidence="6">Muscle</tissue>
    </source>
</reference>
<dbReference type="Pfam" id="PF00083">
    <property type="entry name" value="Sugar_tr"/>
    <property type="match status" value="1"/>
</dbReference>
<dbReference type="Proteomes" id="UP001469553">
    <property type="component" value="Unassembled WGS sequence"/>
</dbReference>
<evidence type="ECO:0000256" key="1">
    <source>
        <dbReference type="ARBA" id="ARBA00004141"/>
    </source>
</evidence>
<protein>
    <submittedName>
        <fullName evidence="6">Uncharacterized protein</fullName>
    </submittedName>
</protein>
<name>A0ABV1A8L7_9TELE</name>
<sequence length="98" mass="11339">MIYCIRNWRLAQLVTAAPLALVAFYIWFIPESARWLLDRGRTDEAKELITKAAAINKRKVSDFLLEKVFTECYLLLPFVKCGELWLGHFPDPGPVWAL</sequence>
<gene>
    <name evidence="6" type="ORF">AMECASPLE_015245</name>
</gene>
<comment type="subcellular location">
    <subcellularLocation>
        <location evidence="1">Membrane</location>
        <topology evidence="1">Multi-pass membrane protein</topology>
    </subcellularLocation>
</comment>
<dbReference type="SUPFAM" id="SSF103473">
    <property type="entry name" value="MFS general substrate transporter"/>
    <property type="match status" value="1"/>
</dbReference>
<dbReference type="PANTHER" id="PTHR24064">
    <property type="entry name" value="SOLUTE CARRIER FAMILY 22 MEMBER"/>
    <property type="match status" value="1"/>
</dbReference>
<dbReference type="Gene3D" id="1.20.1250.20">
    <property type="entry name" value="MFS general substrate transporter like domains"/>
    <property type="match status" value="1"/>
</dbReference>
<comment type="caution">
    <text evidence="6">The sequence shown here is derived from an EMBL/GenBank/DDBJ whole genome shotgun (WGS) entry which is preliminary data.</text>
</comment>
<dbReference type="InterPro" id="IPR036259">
    <property type="entry name" value="MFS_trans_sf"/>
</dbReference>
<keyword evidence="4 5" id="KW-0472">Membrane</keyword>
<dbReference type="EMBL" id="JAHRIP010085706">
    <property type="protein sequence ID" value="MEQ2314740.1"/>
    <property type="molecule type" value="Genomic_DNA"/>
</dbReference>
<evidence type="ECO:0000256" key="2">
    <source>
        <dbReference type="ARBA" id="ARBA00022692"/>
    </source>
</evidence>
<evidence type="ECO:0000313" key="7">
    <source>
        <dbReference type="Proteomes" id="UP001469553"/>
    </source>
</evidence>
<keyword evidence="2 5" id="KW-0812">Transmembrane</keyword>
<organism evidence="6 7">
    <name type="scientific">Ameca splendens</name>
    <dbReference type="NCBI Taxonomy" id="208324"/>
    <lineage>
        <taxon>Eukaryota</taxon>
        <taxon>Metazoa</taxon>
        <taxon>Chordata</taxon>
        <taxon>Craniata</taxon>
        <taxon>Vertebrata</taxon>
        <taxon>Euteleostomi</taxon>
        <taxon>Actinopterygii</taxon>
        <taxon>Neopterygii</taxon>
        <taxon>Teleostei</taxon>
        <taxon>Neoteleostei</taxon>
        <taxon>Acanthomorphata</taxon>
        <taxon>Ovalentaria</taxon>
        <taxon>Atherinomorphae</taxon>
        <taxon>Cyprinodontiformes</taxon>
        <taxon>Goodeidae</taxon>
        <taxon>Ameca</taxon>
    </lineage>
</organism>
<evidence type="ECO:0000256" key="3">
    <source>
        <dbReference type="ARBA" id="ARBA00022989"/>
    </source>
</evidence>
<feature type="transmembrane region" description="Helical" evidence="5">
    <location>
        <begin position="12"/>
        <end position="29"/>
    </location>
</feature>
<evidence type="ECO:0000256" key="4">
    <source>
        <dbReference type="ARBA" id="ARBA00023136"/>
    </source>
</evidence>
<accession>A0ABV1A8L7</accession>